<dbReference type="AlphaFoldDB" id="A0A5B7GB38"/>
<dbReference type="EMBL" id="VSRR010013712">
    <property type="protein sequence ID" value="MPC56122.1"/>
    <property type="molecule type" value="Genomic_DNA"/>
</dbReference>
<organism evidence="1 2">
    <name type="scientific">Portunus trituberculatus</name>
    <name type="common">Swimming crab</name>
    <name type="synonym">Neptunus trituberculatus</name>
    <dbReference type="NCBI Taxonomy" id="210409"/>
    <lineage>
        <taxon>Eukaryota</taxon>
        <taxon>Metazoa</taxon>
        <taxon>Ecdysozoa</taxon>
        <taxon>Arthropoda</taxon>
        <taxon>Crustacea</taxon>
        <taxon>Multicrustacea</taxon>
        <taxon>Malacostraca</taxon>
        <taxon>Eumalacostraca</taxon>
        <taxon>Eucarida</taxon>
        <taxon>Decapoda</taxon>
        <taxon>Pleocyemata</taxon>
        <taxon>Brachyura</taxon>
        <taxon>Eubrachyura</taxon>
        <taxon>Portunoidea</taxon>
        <taxon>Portunidae</taxon>
        <taxon>Portuninae</taxon>
        <taxon>Portunus</taxon>
    </lineage>
</organism>
<proteinExistence type="predicted"/>
<comment type="caution">
    <text evidence="1">The sequence shown here is derived from an EMBL/GenBank/DDBJ whole genome shotgun (WGS) entry which is preliminary data.</text>
</comment>
<protein>
    <submittedName>
        <fullName evidence="1">Uncharacterized protein</fullName>
    </submittedName>
</protein>
<evidence type="ECO:0000313" key="2">
    <source>
        <dbReference type="Proteomes" id="UP000324222"/>
    </source>
</evidence>
<sequence length="27" mass="2941">MGQAQSNSKETDWVIATCESDGFLLIP</sequence>
<gene>
    <name evidence="1" type="ORF">E2C01_050075</name>
</gene>
<reference evidence="1 2" key="1">
    <citation type="submission" date="2019-05" db="EMBL/GenBank/DDBJ databases">
        <title>Another draft genome of Portunus trituberculatus and its Hox gene families provides insights of decapod evolution.</title>
        <authorList>
            <person name="Jeong J.-H."/>
            <person name="Song I."/>
            <person name="Kim S."/>
            <person name="Choi T."/>
            <person name="Kim D."/>
            <person name="Ryu S."/>
            <person name="Kim W."/>
        </authorList>
    </citation>
    <scope>NUCLEOTIDE SEQUENCE [LARGE SCALE GENOMIC DNA]</scope>
    <source>
        <tissue evidence="1">Muscle</tissue>
    </source>
</reference>
<evidence type="ECO:0000313" key="1">
    <source>
        <dbReference type="EMBL" id="MPC56122.1"/>
    </source>
</evidence>
<name>A0A5B7GB38_PORTR</name>
<keyword evidence="2" id="KW-1185">Reference proteome</keyword>
<dbReference type="Proteomes" id="UP000324222">
    <property type="component" value="Unassembled WGS sequence"/>
</dbReference>
<accession>A0A5B7GB38</accession>